<proteinExistence type="predicted"/>
<sequence>MVGCAPDDSLNSQVGGETTSIYIYSKSPAPVDRYELEEDLQDFLGDDGMVSGGGAGDTGWNIDLEVDSASAEDVIQRLIPFLKEKQVGSDTHLDVFPPDWKEGDEKRRVNVFDVGGE</sequence>
<organism evidence="1 2">
    <name type="scientific">Symmachiella macrocystis</name>
    <dbReference type="NCBI Taxonomy" id="2527985"/>
    <lineage>
        <taxon>Bacteria</taxon>
        <taxon>Pseudomonadati</taxon>
        <taxon>Planctomycetota</taxon>
        <taxon>Planctomycetia</taxon>
        <taxon>Planctomycetales</taxon>
        <taxon>Planctomycetaceae</taxon>
        <taxon>Symmachiella</taxon>
    </lineage>
</organism>
<gene>
    <name evidence="1" type="ORF">CA54_03060</name>
</gene>
<dbReference type="EMBL" id="SJPP01000001">
    <property type="protein sequence ID" value="TWU11499.1"/>
    <property type="molecule type" value="Genomic_DNA"/>
</dbReference>
<reference evidence="1 2" key="1">
    <citation type="submission" date="2019-02" db="EMBL/GenBank/DDBJ databases">
        <title>Deep-cultivation of Planctomycetes and their phenomic and genomic characterization uncovers novel biology.</title>
        <authorList>
            <person name="Wiegand S."/>
            <person name="Jogler M."/>
            <person name="Boedeker C."/>
            <person name="Pinto D."/>
            <person name="Vollmers J."/>
            <person name="Rivas-Marin E."/>
            <person name="Kohn T."/>
            <person name="Peeters S.H."/>
            <person name="Heuer A."/>
            <person name="Rast P."/>
            <person name="Oberbeckmann S."/>
            <person name="Bunk B."/>
            <person name="Jeske O."/>
            <person name="Meyerdierks A."/>
            <person name="Storesund J.E."/>
            <person name="Kallscheuer N."/>
            <person name="Luecker S."/>
            <person name="Lage O.M."/>
            <person name="Pohl T."/>
            <person name="Merkel B.J."/>
            <person name="Hornburger P."/>
            <person name="Mueller R.-W."/>
            <person name="Bruemmer F."/>
            <person name="Labrenz M."/>
            <person name="Spormann A.M."/>
            <person name="Op Den Camp H."/>
            <person name="Overmann J."/>
            <person name="Amann R."/>
            <person name="Jetten M.S.M."/>
            <person name="Mascher T."/>
            <person name="Medema M.H."/>
            <person name="Devos D.P."/>
            <person name="Kaster A.-K."/>
            <person name="Ovreas L."/>
            <person name="Rohde M."/>
            <person name="Galperin M.Y."/>
            <person name="Jogler C."/>
        </authorList>
    </citation>
    <scope>NUCLEOTIDE SEQUENCE [LARGE SCALE GENOMIC DNA]</scope>
    <source>
        <strain evidence="1 2">CA54</strain>
    </source>
</reference>
<evidence type="ECO:0000313" key="2">
    <source>
        <dbReference type="Proteomes" id="UP000320735"/>
    </source>
</evidence>
<name>A0A5C6BJY2_9PLAN</name>
<accession>A0A5C6BJY2</accession>
<dbReference type="Proteomes" id="UP000320735">
    <property type="component" value="Unassembled WGS sequence"/>
</dbReference>
<comment type="caution">
    <text evidence="1">The sequence shown here is derived from an EMBL/GenBank/DDBJ whole genome shotgun (WGS) entry which is preliminary data.</text>
</comment>
<keyword evidence="2" id="KW-1185">Reference proteome</keyword>
<dbReference type="AlphaFoldDB" id="A0A5C6BJY2"/>
<evidence type="ECO:0000313" key="1">
    <source>
        <dbReference type="EMBL" id="TWU11499.1"/>
    </source>
</evidence>
<protein>
    <submittedName>
        <fullName evidence="1">Uncharacterized protein</fullName>
    </submittedName>
</protein>